<gene>
    <name evidence="1" type="ORF">Desgi_0241</name>
</gene>
<dbReference type="HOGENOM" id="CLU_1568195_0_0_9"/>
<dbReference type="STRING" id="767817.Desgi_0241"/>
<dbReference type="Proteomes" id="UP000013520">
    <property type="component" value="Chromosome"/>
</dbReference>
<dbReference type="EMBL" id="CP003273">
    <property type="protein sequence ID" value="AGK99837.1"/>
    <property type="molecule type" value="Genomic_DNA"/>
</dbReference>
<dbReference type="KEGG" id="dgi:Desgi_0241"/>
<dbReference type="eggNOG" id="COG4271">
    <property type="taxonomic scope" value="Bacteria"/>
</dbReference>
<accession>R4K9J3</accession>
<organism evidence="1 2">
    <name type="scientific">Desulfoscipio gibsoniae DSM 7213</name>
    <dbReference type="NCBI Taxonomy" id="767817"/>
    <lineage>
        <taxon>Bacteria</taxon>
        <taxon>Bacillati</taxon>
        <taxon>Bacillota</taxon>
        <taxon>Clostridia</taxon>
        <taxon>Eubacteriales</taxon>
        <taxon>Desulfallaceae</taxon>
        <taxon>Desulfoscipio</taxon>
    </lineage>
</organism>
<evidence type="ECO:0000313" key="1">
    <source>
        <dbReference type="EMBL" id="AGK99837.1"/>
    </source>
</evidence>
<dbReference type="AlphaFoldDB" id="R4K9J3"/>
<protein>
    <recommendedName>
        <fullName evidence="3">Nucleoside 2-deoxyribosyltransferase</fullName>
    </recommendedName>
</protein>
<evidence type="ECO:0008006" key="3">
    <source>
        <dbReference type="Google" id="ProtNLM"/>
    </source>
</evidence>
<reference evidence="1 2" key="1">
    <citation type="submission" date="2012-01" db="EMBL/GenBank/DDBJ databases">
        <title>Complete sequence of Desulfotomaculum gibsoniae DSM 7213.</title>
        <authorList>
            <consortium name="US DOE Joint Genome Institute"/>
            <person name="Lucas S."/>
            <person name="Han J."/>
            <person name="Lapidus A."/>
            <person name="Cheng J.-F."/>
            <person name="Goodwin L."/>
            <person name="Pitluck S."/>
            <person name="Peters L."/>
            <person name="Ovchinnikova G."/>
            <person name="Teshima H."/>
            <person name="Detter J.C."/>
            <person name="Han C."/>
            <person name="Tapia R."/>
            <person name="Land M."/>
            <person name="Hauser L."/>
            <person name="Kyrpides N."/>
            <person name="Ivanova N."/>
            <person name="Pagani I."/>
            <person name="Parshina S."/>
            <person name="Plugge C."/>
            <person name="Muyzer G."/>
            <person name="Kuever J."/>
            <person name="Ivanova A."/>
            <person name="Nazina T."/>
            <person name="Klenk H.-P."/>
            <person name="Brambilla E."/>
            <person name="Spring S."/>
            <person name="Stams A.F."/>
            <person name="Woyke T."/>
        </authorList>
    </citation>
    <scope>NUCLEOTIDE SEQUENCE [LARGE SCALE GENOMIC DNA]</scope>
    <source>
        <strain evidence="1 2">DSM 7213</strain>
    </source>
</reference>
<dbReference type="OrthoDB" id="9815193at2"/>
<name>R4K9J3_9FIRM</name>
<sequence length="170" mass="19154">MSTKCFLTKKQCNIHTSVLPNEYTVFLGYQFNSEYYRQTDLLACVQLAINLANTDLKRVGKKVSFKRVGSEEGIHISCEICENIRNSNICIFEISDRNPNVLFELGLSAGKEIILLKHRRSPEVPSDISGIKYTYYEDEDSLEALQIIMAKIIHDSVSKFAPSSLVIGGI</sequence>
<keyword evidence="2" id="KW-1185">Reference proteome</keyword>
<dbReference type="RefSeq" id="WP_006522983.1">
    <property type="nucleotide sequence ID" value="NC_021184.1"/>
</dbReference>
<evidence type="ECO:0000313" key="2">
    <source>
        <dbReference type="Proteomes" id="UP000013520"/>
    </source>
</evidence>
<proteinExistence type="predicted"/>